<protein>
    <submittedName>
        <fullName evidence="2">Uncharacterized protein</fullName>
    </submittedName>
</protein>
<reference evidence="2 3" key="1">
    <citation type="submission" date="2024-08" db="EMBL/GenBank/DDBJ databases">
        <authorList>
            <person name="Lu H."/>
        </authorList>
    </citation>
    <scope>NUCLEOTIDE SEQUENCE [LARGE SCALE GENOMIC DNA]</scope>
    <source>
        <strain evidence="2 3">LYH14W</strain>
    </source>
</reference>
<dbReference type="EMBL" id="JBIGHV010000003">
    <property type="protein sequence ID" value="MFG6430368.1"/>
    <property type="molecule type" value="Genomic_DNA"/>
</dbReference>
<evidence type="ECO:0000256" key="1">
    <source>
        <dbReference type="SAM" id="Phobius"/>
    </source>
</evidence>
<dbReference type="Proteomes" id="UP001606210">
    <property type="component" value="Unassembled WGS sequence"/>
</dbReference>
<keyword evidence="1" id="KW-0812">Transmembrane</keyword>
<feature type="transmembrane region" description="Helical" evidence="1">
    <location>
        <begin position="77"/>
        <end position="103"/>
    </location>
</feature>
<keyword evidence="1" id="KW-0472">Membrane</keyword>
<evidence type="ECO:0000313" key="2">
    <source>
        <dbReference type="EMBL" id="MFG6430368.1"/>
    </source>
</evidence>
<accession>A0ABW7F165</accession>
<proteinExistence type="predicted"/>
<organism evidence="2 3">
    <name type="scientific">Pelomonas parva</name>
    <dbReference type="NCBI Taxonomy" id="3299032"/>
    <lineage>
        <taxon>Bacteria</taxon>
        <taxon>Pseudomonadati</taxon>
        <taxon>Pseudomonadota</taxon>
        <taxon>Betaproteobacteria</taxon>
        <taxon>Burkholderiales</taxon>
        <taxon>Sphaerotilaceae</taxon>
        <taxon>Roseateles</taxon>
    </lineage>
</organism>
<keyword evidence="3" id="KW-1185">Reference proteome</keyword>
<evidence type="ECO:0000313" key="3">
    <source>
        <dbReference type="Proteomes" id="UP001606210"/>
    </source>
</evidence>
<sequence>MTNSITAGRTGGRPPGQGLEVHCALKTTGAGAAVVSAGLLWVVSAALWIQQVWLLIVEWSRISRRKNRKKELNMTHLIPPCCSVGILLVAGLSLAACTGAYLAPGNAKLPPERLSISNAPDAATLQLAAPLPRADMLNINDPAAGERTLLGEVVADYARTPLDAVAPAGLKVKPGRPVHLHWVTTVKGTACGVARSFVFQPSQSYVISPFIRPEQPAAQACELRVTLAGTTTELPPNVDAFPKDPTCRI</sequence>
<comment type="caution">
    <text evidence="2">The sequence shown here is derived from an EMBL/GenBank/DDBJ whole genome shotgun (WGS) entry which is preliminary data.</text>
</comment>
<gene>
    <name evidence="2" type="ORF">ACG00Y_10610</name>
</gene>
<name>A0ABW7F165_9BURK</name>
<keyword evidence="1" id="KW-1133">Transmembrane helix</keyword>
<feature type="transmembrane region" description="Helical" evidence="1">
    <location>
        <begin position="34"/>
        <end position="56"/>
    </location>
</feature>